<feature type="compositionally biased region" description="Polar residues" evidence="1">
    <location>
        <begin position="156"/>
        <end position="169"/>
    </location>
</feature>
<feature type="region of interest" description="Disordered" evidence="1">
    <location>
        <begin position="1"/>
        <end position="74"/>
    </location>
</feature>
<dbReference type="EMBL" id="KQ965749">
    <property type="protein sequence ID" value="KXS16924.1"/>
    <property type="molecule type" value="Genomic_DNA"/>
</dbReference>
<gene>
    <name evidence="2" type="ORF">M427DRAFT_30756</name>
</gene>
<feature type="region of interest" description="Disordered" evidence="1">
    <location>
        <begin position="290"/>
        <end position="336"/>
    </location>
</feature>
<organism evidence="2 3">
    <name type="scientific">Gonapodya prolifera (strain JEL478)</name>
    <name type="common">Monoblepharis prolifera</name>
    <dbReference type="NCBI Taxonomy" id="1344416"/>
    <lineage>
        <taxon>Eukaryota</taxon>
        <taxon>Fungi</taxon>
        <taxon>Fungi incertae sedis</taxon>
        <taxon>Chytridiomycota</taxon>
        <taxon>Chytridiomycota incertae sedis</taxon>
        <taxon>Monoblepharidomycetes</taxon>
        <taxon>Monoblepharidales</taxon>
        <taxon>Gonapodyaceae</taxon>
        <taxon>Gonapodya</taxon>
    </lineage>
</organism>
<feature type="compositionally biased region" description="Basic and acidic residues" evidence="1">
    <location>
        <begin position="313"/>
        <end position="328"/>
    </location>
</feature>
<evidence type="ECO:0000256" key="1">
    <source>
        <dbReference type="SAM" id="MobiDB-lite"/>
    </source>
</evidence>
<feature type="compositionally biased region" description="Polar residues" evidence="1">
    <location>
        <begin position="61"/>
        <end position="74"/>
    </location>
</feature>
<evidence type="ECO:0000313" key="2">
    <source>
        <dbReference type="EMBL" id="KXS16924.1"/>
    </source>
</evidence>
<protein>
    <submittedName>
        <fullName evidence="2">Uncharacterized protein</fullName>
    </submittedName>
</protein>
<dbReference type="Proteomes" id="UP000070544">
    <property type="component" value="Unassembled WGS sequence"/>
</dbReference>
<reference evidence="2 3" key="1">
    <citation type="journal article" date="2015" name="Genome Biol. Evol.">
        <title>Phylogenomic analyses indicate that early fungi evolved digesting cell walls of algal ancestors of land plants.</title>
        <authorList>
            <person name="Chang Y."/>
            <person name="Wang S."/>
            <person name="Sekimoto S."/>
            <person name="Aerts A.L."/>
            <person name="Choi C."/>
            <person name="Clum A."/>
            <person name="LaButti K.M."/>
            <person name="Lindquist E.A."/>
            <person name="Yee Ngan C."/>
            <person name="Ohm R.A."/>
            <person name="Salamov A.A."/>
            <person name="Grigoriev I.V."/>
            <person name="Spatafora J.W."/>
            <person name="Berbee M.L."/>
        </authorList>
    </citation>
    <scope>NUCLEOTIDE SEQUENCE [LARGE SCALE GENOMIC DNA]</scope>
    <source>
        <strain evidence="2 3">JEL478</strain>
    </source>
</reference>
<feature type="region of interest" description="Disordered" evidence="1">
    <location>
        <begin position="152"/>
        <end position="177"/>
    </location>
</feature>
<evidence type="ECO:0000313" key="3">
    <source>
        <dbReference type="Proteomes" id="UP000070544"/>
    </source>
</evidence>
<feature type="compositionally biased region" description="Polar residues" evidence="1">
    <location>
        <begin position="209"/>
        <end position="240"/>
    </location>
</feature>
<feature type="compositionally biased region" description="Low complexity" evidence="1">
    <location>
        <begin position="297"/>
        <end position="306"/>
    </location>
</feature>
<sequence length="336" mass="36314">MLNIDTSKNSRPSFSFLRPSREDSPSPPPPTAPQTSQPVDFIKPALRNSSHSPARGGRVQPCQTFPHSFPATRTSNTNVKFADTVSVITAHGKDSYDRTPIKPDPVTFLDLMEVEDMRKVWREESARHSLDMQIDTQNGSEGTVSPVLAHFASAGDSPSETSPNGTSPSLKKIPSWIPPAWKTPSTVKKIMEENGKGVYGPPPPADPRYQSTSAPPTSSPNITAPNAEQASRNGSTSASLSMHPRQAFERALSRTRTRGPVPPPVKPSVQVQKHSALTRLNTALPGQLNTSRELNTGKASGATSSWGSGGFSAEDRGRATAWERDTQGRRLFVPFT</sequence>
<dbReference type="AlphaFoldDB" id="A0A139AK47"/>
<proteinExistence type="predicted"/>
<keyword evidence="3" id="KW-1185">Reference proteome</keyword>
<name>A0A139AK47_GONPJ</name>
<accession>A0A139AK47</accession>
<feature type="region of interest" description="Disordered" evidence="1">
    <location>
        <begin position="193"/>
        <end position="246"/>
    </location>
</feature>